<dbReference type="Gene3D" id="1.10.150.240">
    <property type="entry name" value="Putative phosphatase, domain 2"/>
    <property type="match status" value="1"/>
</dbReference>
<dbReference type="EC" id="3.1.3.18" evidence="4"/>
<evidence type="ECO:0000256" key="3">
    <source>
        <dbReference type="ARBA" id="ARBA00006171"/>
    </source>
</evidence>
<accession>A0A7M1LDE4</accession>
<comment type="catalytic activity">
    <reaction evidence="1">
        <text>2-phosphoglycolate + H2O = glycolate + phosphate</text>
        <dbReference type="Rhea" id="RHEA:14369"/>
        <dbReference type="ChEBI" id="CHEBI:15377"/>
        <dbReference type="ChEBI" id="CHEBI:29805"/>
        <dbReference type="ChEBI" id="CHEBI:43474"/>
        <dbReference type="ChEBI" id="CHEBI:58033"/>
        <dbReference type="EC" id="3.1.3.18"/>
    </reaction>
</comment>
<dbReference type="Gene3D" id="3.40.50.1000">
    <property type="entry name" value="HAD superfamily/HAD-like"/>
    <property type="match status" value="1"/>
</dbReference>
<dbReference type="AlphaFoldDB" id="A0A7M1LDE4"/>
<evidence type="ECO:0000256" key="2">
    <source>
        <dbReference type="ARBA" id="ARBA00004818"/>
    </source>
</evidence>
<dbReference type="SFLD" id="SFLDG01135">
    <property type="entry name" value="C1.5.6:_HAD__Beta-PGM__Phospha"/>
    <property type="match status" value="1"/>
</dbReference>
<dbReference type="InterPro" id="IPR041492">
    <property type="entry name" value="HAD_2"/>
</dbReference>
<evidence type="ECO:0000256" key="4">
    <source>
        <dbReference type="ARBA" id="ARBA00013078"/>
    </source>
</evidence>
<dbReference type="PANTHER" id="PTHR43434">
    <property type="entry name" value="PHOSPHOGLYCOLATE PHOSPHATASE"/>
    <property type="match status" value="1"/>
</dbReference>
<dbReference type="GO" id="GO:0005829">
    <property type="term" value="C:cytosol"/>
    <property type="evidence" value="ECO:0007669"/>
    <property type="project" value="TreeGrafter"/>
</dbReference>
<evidence type="ECO:0000313" key="6">
    <source>
        <dbReference type="Proteomes" id="UP000594749"/>
    </source>
</evidence>
<evidence type="ECO:0000256" key="1">
    <source>
        <dbReference type="ARBA" id="ARBA00000830"/>
    </source>
</evidence>
<dbReference type="Proteomes" id="UP000594749">
    <property type="component" value="Chromosome"/>
</dbReference>
<dbReference type="RefSeq" id="WP_025802813.1">
    <property type="nucleotide sequence ID" value="NZ_CP053842.1"/>
</dbReference>
<comment type="pathway">
    <text evidence="2">Organic acid metabolism; glycolate biosynthesis; glycolate from 2-phosphoglycolate: step 1/1.</text>
</comment>
<evidence type="ECO:0000313" key="5">
    <source>
        <dbReference type="EMBL" id="QOQ86589.1"/>
    </source>
</evidence>
<keyword evidence="5" id="KW-0378">Hydrolase</keyword>
<organism evidence="5 6">
    <name type="scientific">Campylobacter corcagiensis</name>
    <dbReference type="NCBI Taxonomy" id="1448857"/>
    <lineage>
        <taxon>Bacteria</taxon>
        <taxon>Pseudomonadati</taxon>
        <taxon>Campylobacterota</taxon>
        <taxon>Epsilonproteobacteria</taxon>
        <taxon>Campylobacterales</taxon>
        <taxon>Campylobacteraceae</taxon>
        <taxon>Campylobacter</taxon>
    </lineage>
</organism>
<comment type="similarity">
    <text evidence="3">Belongs to the HAD-like hydrolase superfamily. CbbY/CbbZ/Gph/YieH family.</text>
</comment>
<dbReference type="Pfam" id="PF13419">
    <property type="entry name" value="HAD_2"/>
    <property type="match status" value="1"/>
</dbReference>
<dbReference type="EMBL" id="CP063078">
    <property type="protein sequence ID" value="QOQ86589.1"/>
    <property type="molecule type" value="Genomic_DNA"/>
</dbReference>
<dbReference type="GO" id="GO:0006281">
    <property type="term" value="P:DNA repair"/>
    <property type="evidence" value="ECO:0007669"/>
    <property type="project" value="TreeGrafter"/>
</dbReference>
<proteinExistence type="inferred from homology"/>
<dbReference type="SFLD" id="SFLDG01129">
    <property type="entry name" value="C1.5:_HAD__Beta-PGM__Phosphata"/>
    <property type="match status" value="1"/>
</dbReference>
<dbReference type="NCBIfam" id="TIGR01549">
    <property type="entry name" value="HAD-SF-IA-v1"/>
    <property type="match status" value="1"/>
</dbReference>
<reference evidence="5 6" key="1">
    <citation type="submission" date="2020-10" db="EMBL/GenBank/DDBJ databases">
        <title>Campylobacter and Helicobacter PacBio genomes.</title>
        <authorList>
            <person name="Lane C."/>
        </authorList>
    </citation>
    <scope>NUCLEOTIDE SEQUENCE [LARGE SCALE GENOMIC DNA]</scope>
    <source>
        <strain evidence="5 6">2016D-0077</strain>
    </source>
</reference>
<dbReference type="OrthoDB" id="9793014at2"/>
<sequence>MTKTILFDLDGTLIDSTFAIIEGFREAFLKFSLKYPGDELVKKQIGHPLDLIFKNLGVTKDIDELINVYKKRYGEIYLDTTTLLPNAKNAIIQANKFADLGVVTTKTSKYSKLILDKHEVLSYFGTVVGRDDVINPKPSPEPVRKALKNLGKSTENAFMIGDTKMDLISAKNAGIIAIGLSCGYGAIESLKANTKYIFDNSLDAVEFIKTFNS</sequence>
<dbReference type="InterPro" id="IPR023198">
    <property type="entry name" value="PGP-like_dom2"/>
</dbReference>
<dbReference type="InterPro" id="IPR050155">
    <property type="entry name" value="HAD-like_hydrolase_sf"/>
</dbReference>
<gene>
    <name evidence="5" type="ORF">IMC76_04980</name>
</gene>
<name>A0A7M1LDE4_9BACT</name>
<protein>
    <recommendedName>
        <fullName evidence="4">phosphoglycolate phosphatase</fullName>
        <ecNumber evidence="4">3.1.3.18</ecNumber>
    </recommendedName>
</protein>
<keyword evidence="6" id="KW-1185">Reference proteome</keyword>
<dbReference type="InterPro" id="IPR023214">
    <property type="entry name" value="HAD_sf"/>
</dbReference>
<dbReference type="InterPro" id="IPR006439">
    <property type="entry name" value="HAD-SF_hydro_IA"/>
</dbReference>
<dbReference type="SFLD" id="SFLDS00003">
    <property type="entry name" value="Haloacid_Dehalogenase"/>
    <property type="match status" value="1"/>
</dbReference>
<dbReference type="GO" id="GO:0008967">
    <property type="term" value="F:phosphoglycolate phosphatase activity"/>
    <property type="evidence" value="ECO:0007669"/>
    <property type="project" value="UniProtKB-EC"/>
</dbReference>
<dbReference type="InterPro" id="IPR036412">
    <property type="entry name" value="HAD-like_sf"/>
</dbReference>
<dbReference type="PANTHER" id="PTHR43434:SF1">
    <property type="entry name" value="PHOSPHOGLYCOLATE PHOSPHATASE"/>
    <property type="match status" value="1"/>
</dbReference>
<dbReference type="SUPFAM" id="SSF56784">
    <property type="entry name" value="HAD-like"/>
    <property type="match status" value="1"/>
</dbReference>